<gene>
    <name evidence="2" type="ORF">MuYL_3777</name>
</gene>
<dbReference type="Pfam" id="PF19898">
    <property type="entry name" value="DUF6371"/>
    <property type="match status" value="1"/>
</dbReference>
<evidence type="ECO:0000313" key="3">
    <source>
        <dbReference type="Proteomes" id="UP000215002"/>
    </source>
</evidence>
<keyword evidence="3" id="KW-1185">Reference proteome</keyword>
<dbReference type="InterPro" id="IPR045951">
    <property type="entry name" value="DUF6371"/>
</dbReference>
<dbReference type="AlphaFoldDB" id="A0A223P0M1"/>
<evidence type="ECO:0000259" key="1">
    <source>
        <dbReference type="Pfam" id="PF19898"/>
    </source>
</evidence>
<evidence type="ECO:0000313" key="2">
    <source>
        <dbReference type="EMBL" id="ASU35662.1"/>
    </source>
</evidence>
<feature type="domain" description="DUF6371" evidence="1">
    <location>
        <begin position="12"/>
        <end position="169"/>
    </location>
</feature>
<name>A0A223P0M1_9SPHI</name>
<dbReference type="EMBL" id="CP022743">
    <property type="protein sequence ID" value="ASU35662.1"/>
    <property type="molecule type" value="Genomic_DNA"/>
</dbReference>
<accession>A0A223P0M1</accession>
<dbReference type="Proteomes" id="UP000215002">
    <property type="component" value="Chromosome"/>
</dbReference>
<organism evidence="2 3">
    <name type="scientific">Mucilaginibacter xinganensis</name>
    <dbReference type="NCBI Taxonomy" id="1234841"/>
    <lineage>
        <taxon>Bacteria</taxon>
        <taxon>Pseudomonadati</taxon>
        <taxon>Bacteroidota</taxon>
        <taxon>Sphingobacteriia</taxon>
        <taxon>Sphingobacteriales</taxon>
        <taxon>Sphingobacteriaceae</taxon>
        <taxon>Mucilaginibacter</taxon>
    </lineage>
</organism>
<protein>
    <recommendedName>
        <fullName evidence="1">DUF6371 domain-containing protein</fullName>
    </recommendedName>
</protein>
<proteinExistence type="predicted"/>
<sequence>MIGQTVKHYEQNNFVRYLVAKFGREVAYAQAQLYLVGTSKHWPGACIFWQVDKANRVRTGKIMLYNPETGKRVKQPFNHIAWAHSLVGSKNKEAGQRHSDFNLKQCLFGEHLLQYQPAKAVAICESEKTAIIASVHYPELLWLAAGSLQGLNAGKCKCLEGRTVILMPDVNAYDLWVNKAAQLSAGLPSVTFKVMRLLENIATPQQKTEGWDLADYL</sequence>
<dbReference type="KEGG" id="muc:MuYL_3777"/>
<reference evidence="2 3" key="1">
    <citation type="submission" date="2017-08" db="EMBL/GenBank/DDBJ databases">
        <title>Complete genome sequence of Mucilaginibacter sp. strain BJC16-A31.</title>
        <authorList>
            <consortium name="Henan University of Science and Technology"/>
            <person name="You X."/>
        </authorList>
    </citation>
    <scope>NUCLEOTIDE SEQUENCE [LARGE SCALE GENOMIC DNA]</scope>
    <source>
        <strain evidence="2 3">BJC16-A31</strain>
    </source>
</reference>